<sequence length="359" mass="39397">MAAPPGTTAAGHSAPVTDPAPVLSPAEMSTAIRDLSLAVANLWTYLQGPYAPPPLSQAATTPPPPPPPAAPAPSPPTAASHQGVPIRRCRRSVPVLPWPPSVRRLVAEHRSSEPAASPSPSRGFHRCDLRGQRTLASDRTWIASYHLRGAADVVLRSSRRGGMPPWERFRDLCLLRFGPPIRGSLLAKLGRLPFTSSVQDFADRFQTLACHAPGMTARQHAELFIGGLPDHIRVDVEMRDPQDLQLAMYYAHAFDQRARAMQQAFPASDVRPAAHPPPTPPGQALTAVTHAGHSDPAATWPFRRLTTAEQLERRRKGLCFNCDELYVPGHVCPRLFYLKTVLLEDRRRRCGRCRRSWAG</sequence>
<feature type="region of interest" description="Disordered" evidence="1">
    <location>
        <begin position="1"/>
        <end position="23"/>
    </location>
</feature>
<evidence type="ECO:0000313" key="4">
    <source>
        <dbReference type="Proteomes" id="UP001231189"/>
    </source>
</evidence>
<reference evidence="3" key="1">
    <citation type="submission" date="2023-07" db="EMBL/GenBank/DDBJ databases">
        <title>A chromosome-level genome assembly of Lolium multiflorum.</title>
        <authorList>
            <person name="Chen Y."/>
            <person name="Copetti D."/>
            <person name="Kolliker R."/>
            <person name="Studer B."/>
        </authorList>
    </citation>
    <scope>NUCLEOTIDE SEQUENCE</scope>
    <source>
        <strain evidence="3">02402/16</strain>
        <tissue evidence="3">Leaf</tissue>
    </source>
</reference>
<gene>
    <name evidence="3" type="ORF">QYE76_039208</name>
</gene>
<dbReference type="AlphaFoldDB" id="A0AAD8WRY9"/>
<feature type="compositionally biased region" description="Pro residues" evidence="1">
    <location>
        <begin position="54"/>
        <end position="76"/>
    </location>
</feature>
<evidence type="ECO:0000259" key="2">
    <source>
        <dbReference type="Pfam" id="PF03732"/>
    </source>
</evidence>
<dbReference type="Pfam" id="PF03732">
    <property type="entry name" value="Retrotrans_gag"/>
    <property type="match status" value="1"/>
</dbReference>
<dbReference type="InterPro" id="IPR005162">
    <property type="entry name" value="Retrotrans_gag_dom"/>
</dbReference>
<feature type="domain" description="Retrotransposon gag" evidence="2">
    <location>
        <begin position="142"/>
        <end position="229"/>
    </location>
</feature>
<proteinExistence type="predicted"/>
<evidence type="ECO:0000256" key="1">
    <source>
        <dbReference type="SAM" id="MobiDB-lite"/>
    </source>
</evidence>
<name>A0AAD8WRY9_LOLMU</name>
<keyword evidence="4" id="KW-1185">Reference proteome</keyword>
<protein>
    <recommendedName>
        <fullName evidence="2">Retrotransposon gag domain-containing protein</fullName>
    </recommendedName>
</protein>
<feature type="region of interest" description="Disordered" evidence="1">
    <location>
        <begin position="54"/>
        <end position="85"/>
    </location>
</feature>
<dbReference type="EMBL" id="JAUUTY010000002">
    <property type="protein sequence ID" value="KAK1678360.1"/>
    <property type="molecule type" value="Genomic_DNA"/>
</dbReference>
<organism evidence="3 4">
    <name type="scientific">Lolium multiflorum</name>
    <name type="common">Italian ryegrass</name>
    <name type="synonym">Lolium perenne subsp. multiflorum</name>
    <dbReference type="NCBI Taxonomy" id="4521"/>
    <lineage>
        <taxon>Eukaryota</taxon>
        <taxon>Viridiplantae</taxon>
        <taxon>Streptophyta</taxon>
        <taxon>Embryophyta</taxon>
        <taxon>Tracheophyta</taxon>
        <taxon>Spermatophyta</taxon>
        <taxon>Magnoliopsida</taxon>
        <taxon>Liliopsida</taxon>
        <taxon>Poales</taxon>
        <taxon>Poaceae</taxon>
        <taxon>BOP clade</taxon>
        <taxon>Pooideae</taxon>
        <taxon>Poodae</taxon>
        <taxon>Poeae</taxon>
        <taxon>Poeae Chloroplast Group 2 (Poeae type)</taxon>
        <taxon>Loliodinae</taxon>
        <taxon>Loliinae</taxon>
        <taxon>Lolium</taxon>
    </lineage>
</organism>
<evidence type="ECO:0000313" key="3">
    <source>
        <dbReference type="EMBL" id="KAK1678360.1"/>
    </source>
</evidence>
<dbReference type="Proteomes" id="UP001231189">
    <property type="component" value="Unassembled WGS sequence"/>
</dbReference>
<accession>A0AAD8WRY9</accession>
<comment type="caution">
    <text evidence="3">The sequence shown here is derived from an EMBL/GenBank/DDBJ whole genome shotgun (WGS) entry which is preliminary data.</text>
</comment>